<keyword evidence="3" id="KW-0731">Sigma factor</keyword>
<dbReference type="InterPro" id="IPR014327">
    <property type="entry name" value="RNA_pol_sigma70_bacteroid"/>
</dbReference>
<comment type="similarity">
    <text evidence="1">Belongs to the sigma-70 factor family. ECF subfamily.</text>
</comment>
<accession>A0A0F5IRV7</accession>
<dbReference type="InterPro" id="IPR013324">
    <property type="entry name" value="RNA_pol_sigma_r3/r4-like"/>
</dbReference>
<keyword evidence="8" id="KW-1185">Reference proteome</keyword>
<protein>
    <submittedName>
        <fullName evidence="7">RNA polymerase sigma-70 factor</fullName>
    </submittedName>
</protein>
<reference evidence="7 8" key="1">
    <citation type="submission" date="2013-04" db="EMBL/GenBank/DDBJ databases">
        <title>The Genome Sequence of Parabacteroides gordonii DSM 23371.</title>
        <authorList>
            <consortium name="The Broad Institute Genomics Platform"/>
            <person name="Earl A."/>
            <person name="Ward D."/>
            <person name="Feldgarden M."/>
            <person name="Gevers D."/>
            <person name="Martens E."/>
            <person name="Sakamoto M."/>
            <person name="Benno Y."/>
            <person name="Suzuki N."/>
            <person name="Matsunaga N."/>
            <person name="Koshihara K."/>
            <person name="Seki M."/>
            <person name="Komiya H."/>
            <person name="Walker B."/>
            <person name="Young S."/>
            <person name="Zeng Q."/>
            <person name="Gargeya S."/>
            <person name="Fitzgerald M."/>
            <person name="Haas B."/>
            <person name="Abouelleil A."/>
            <person name="Allen A.W."/>
            <person name="Alvarado L."/>
            <person name="Arachchi H.M."/>
            <person name="Berlin A.M."/>
            <person name="Chapman S.B."/>
            <person name="Gainer-Dewar J."/>
            <person name="Goldberg J."/>
            <person name="Griggs A."/>
            <person name="Gujja S."/>
            <person name="Hansen M."/>
            <person name="Howarth C."/>
            <person name="Imamovic A."/>
            <person name="Ireland A."/>
            <person name="Larimer J."/>
            <person name="McCowan C."/>
            <person name="Murphy C."/>
            <person name="Pearson M."/>
            <person name="Poon T.W."/>
            <person name="Priest M."/>
            <person name="Roberts A."/>
            <person name="Saif S."/>
            <person name="Shea T."/>
            <person name="Sisk P."/>
            <person name="Sykes S."/>
            <person name="Wortman J."/>
            <person name="Nusbaum C."/>
            <person name="Birren B."/>
        </authorList>
    </citation>
    <scope>NUCLEOTIDE SEQUENCE [LARGE SCALE GENOMIC DNA]</scope>
    <source>
        <strain evidence="7 8">MS-1</strain>
    </source>
</reference>
<keyword evidence="2" id="KW-0805">Transcription regulation</keyword>
<dbReference type="EMBL" id="AQHW01000027">
    <property type="protein sequence ID" value="KKB48309.1"/>
    <property type="molecule type" value="Genomic_DNA"/>
</dbReference>
<name>A0A0F5IRV7_9BACT</name>
<evidence type="ECO:0000259" key="6">
    <source>
        <dbReference type="Pfam" id="PF08281"/>
    </source>
</evidence>
<comment type="caution">
    <text evidence="7">The sequence shown here is derived from an EMBL/GenBank/DDBJ whole genome shotgun (WGS) entry which is preliminary data.</text>
</comment>
<dbReference type="InterPro" id="IPR007627">
    <property type="entry name" value="RNA_pol_sigma70_r2"/>
</dbReference>
<dbReference type="Pfam" id="PF08281">
    <property type="entry name" value="Sigma70_r4_2"/>
    <property type="match status" value="1"/>
</dbReference>
<evidence type="ECO:0000259" key="5">
    <source>
        <dbReference type="Pfam" id="PF04542"/>
    </source>
</evidence>
<dbReference type="GO" id="GO:0003677">
    <property type="term" value="F:DNA binding"/>
    <property type="evidence" value="ECO:0007669"/>
    <property type="project" value="InterPro"/>
</dbReference>
<dbReference type="InterPro" id="IPR014284">
    <property type="entry name" value="RNA_pol_sigma-70_dom"/>
</dbReference>
<evidence type="ECO:0000256" key="2">
    <source>
        <dbReference type="ARBA" id="ARBA00023015"/>
    </source>
</evidence>
<dbReference type="PATRIC" id="fig|1203610.3.peg.4865"/>
<organism evidence="7 8">
    <name type="scientific">Parabacteroides gordonii MS-1 = DSM 23371</name>
    <dbReference type="NCBI Taxonomy" id="1203610"/>
    <lineage>
        <taxon>Bacteria</taxon>
        <taxon>Pseudomonadati</taxon>
        <taxon>Bacteroidota</taxon>
        <taxon>Bacteroidia</taxon>
        <taxon>Bacteroidales</taxon>
        <taxon>Tannerellaceae</taxon>
        <taxon>Parabacteroides</taxon>
    </lineage>
</organism>
<dbReference type="NCBIfam" id="TIGR02985">
    <property type="entry name" value="Sig70_bacteroi1"/>
    <property type="match status" value="1"/>
</dbReference>
<dbReference type="AlphaFoldDB" id="A0A0F5IRV7"/>
<dbReference type="RefSeq" id="WP_044191921.1">
    <property type="nucleotide sequence ID" value="NZ_AUAE01000013.1"/>
</dbReference>
<evidence type="ECO:0000256" key="1">
    <source>
        <dbReference type="ARBA" id="ARBA00010641"/>
    </source>
</evidence>
<dbReference type="Gene3D" id="1.10.1740.10">
    <property type="match status" value="1"/>
</dbReference>
<dbReference type="GO" id="GO:0016987">
    <property type="term" value="F:sigma factor activity"/>
    <property type="evidence" value="ECO:0007669"/>
    <property type="project" value="UniProtKB-KW"/>
</dbReference>
<dbReference type="InterPro" id="IPR039425">
    <property type="entry name" value="RNA_pol_sigma-70-like"/>
</dbReference>
<dbReference type="PANTHER" id="PTHR43133:SF46">
    <property type="entry name" value="RNA POLYMERASE SIGMA-70 FACTOR ECF SUBFAMILY"/>
    <property type="match status" value="1"/>
</dbReference>
<dbReference type="GO" id="GO:0006352">
    <property type="term" value="P:DNA-templated transcription initiation"/>
    <property type="evidence" value="ECO:0007669"/>
    <property type="project" value="InterPro"/>
</dbReference>
<dbReference type="InterPro" id="IPR013249">
    <property type="entry name" value="RNA_pol_sigma70_r4_t2"/>
</dbReference>
<gene>
    <name evidence="7" type="ORF">HMPREF1536_04773</name>
</gene>
<dbReference type="PRINTS" id="PR00038">
    <property type="entry name" value="HTHLUXR"/>
</dbReference>
<dbReference type="SUPFAM" id="SSF88946">
    <property type="entry name" value="Sigma2 domain of RNA polymerase sigma factors"/>
    <property type="match status" value="1"/>
</dbReference>
<evidence type="ECO:0000313" key="7">
    <source>
        <dbReference type="EMBL" id="KKB48309.1"/>
    </source>
</evidence>
<feature type="domain" description="RNA polymerase sigma-70 region 2" evidence="5">
    <location>
        <begin position="21"/>
        <end position="85"/>
    </location>
</feature>
<evidence type="ECO:0000256" key="4">
    <source>
        <dbReference type="ARBA" id="ARBA00023163"/>
    </source>
</evidence>
<dbReference type="CDD" id="cd06171">
    <property type="entry name" value="Sigma70_r4"/>
    <property type="match status" value="1"/>
</dbReference>
<keyword evidence="4" id="KW-0804">Transcription</keyword>
<dbReference type="InterPro" id="IPR036388">
    <property type="entry name" value="WH-like_DNA-bd_sf"/>
</dbReference>
<dbReference type="InterPro" id="IPR000792">
    <property type="entry name" value="Tscrpt_reg_LuxR_C"/>
</dbReference>
<sequence length="187" mass="22300">MPLNNTNISSKDIRSNFDKIYVTYYFRMYRFAKEYVLFDEDAENIVQDVFLLLWEKRDVLDIQVSLMSYLFSLVKNKCLDHIRHRLVVEEYQQEFKAKLSSLEALNYTLTSEEDIERVLMEAINKLPERCREIFLKSRIEGKKNREIAEELNISASTVENQMTIALKKLRLELKDYLPLLLFLITVK</sequence>
<dbReference type="Gene3D" id="1.10.10.10">
    <property type="entry name" value="Winged helix-like DNA-binding domain superfamily/Winged helix DNA-binding domain"/>
    <property type="match status" value="1"/>
</dbReference>
<dbReference type="Pfam" id="PF04542">
    <property type="entry name" value="Sigma70_r2"/>
    <property type="match status" value="1"/>
</dbReference>
<proteinExistence type="inferred from homology"/>
<feature type="domain" description="RNA polymerase sigma factor 70 region 4 type 2" evidence="6">
    <location>
        <begin position="118"/>
        <end position="169"/>
    </location>
</feature>
<dbReference type="HOGENOM" id="CLU_047691_4_0_10"/>
<evidence type="ECO:0000256" key="3">
    <source>
        <dbReference type="ARBA" id="ARBA00023082"/>
    </source>
</evidence>
<dbReference type="NCBIfam" id="TIGR02937">
    <property type="entry name" value="sigma70-ECF"/>
    <property type="match status" value="1"/>
</dbReference>
<dbReference type="PANTHER" id="PTHR43133">
    <property type="entry name" value="RNA POLYMERASE ECF-TYPE SIGMA FACTO"/>
    <property type="match status" value="1"/>
</dbReference>
<evidence type="ECO:0000313" key="8">
    <source>
        <dbReference type="Proteomes" id="UP000033035"/>
    </source>
</evidence>
<dbReference type="InterPro" id="IPR013325">
    <property type="entry name" value="RNA_pol_sigma_r2"/>
</dbReference>
<dbReference type="Proteomes" id="UP000033035">
    <property type="component" value="Unassembled WGS sequence"/>
</dbReference>
<dbReference type="SUPFAM" id="SSF88659">
    <property type="entry name" value="Sigma3 and sigma4 domains of RNA polymerase sigma factors"/>
    <property type="match status" value="1"/>
</dbReference>
<dbReference type="STRING" id="1203610.HMPREF1536_04773"/>